<keyword evidence="4 19" id="KW-0288">FMN</keyword>
<feature type="binding site" evidence="19">
    <location>
        <begin position="85"/>
        <end position="90"/>
    </location>
    <ligand>
        <name>FMN</name>
        <dbReference type="ChEBI" id="CHEBI:58210"/>
    </ligand>
</feature>
<evidence type="ECO:0000256" key="16">
    <source>
        <dbReference type="ARBA" id="ARBA00023136"/>
    </source>
</evidence>
<comment type="catalytic activity">
    <reaction evidence="19">
        <text>2 oxidized [cytochrome P450] + NADPH = 2 reduced [cytochrome P450] + NADP(+) + H(+)</text>
        <dbReference type="Rhea" id="RHEA:24040"/>
        <dbReference type="Rhea" id="RHEA-COMP:14627"/>
        <dbReference type="Rhea" id="RHEA-COMP:14628"/>
        <dbReference type="ChEBI" id="CHEBI:15378"/>
        <dbReference type="ChEBI" id="CHEBI:55376"/>
        <dbReference type="ChEBI" id="CHEBI:57783"/>
        <dbReference type="ChEBI" id="CHEBI:58349"/>
        <dbReference type="ChEBI" id="CHEBI:60344"/>
        <dbReference type="EC" id="1.6.2.4"/>
    </reaction>
</comment>
<feature type="binding site" evidence="19">
    <location>
        <begin position="648"/>
        <end position="652"/>
    </location>
    <ligand>
        <name>NADP(+)</name>
        <dbReference type="ChEBI" id="CHEBI:58349"/>
    </ligand>
</feature>
<dbReference type="EMBL" id="WTPW01000062">
    <property type="protein sequence ID" value="KAF0552760.1"/>
    <property type="molecule type" value="Genomic_DNA"/>
</dbReference>
<dbReference type="InterPro" id="IPR008254">
    <property type="entry name" value="Flavodoxin/NO_synth"/>
</dbReference>
<comment type="similarity">
    <text evidence="19">In the C-terminal section; belongs to the flavoprotein pyridine nucleotide cytochrome reductase family.</text>
</comment>
<dbReference type="Pfam" id="PF00175">
    <property type="entry name" value="NAD_binding_1"/>
    <property type="match status" value="1"/>
</dbReference>
<sequence length="724" mass="81598">MSEASGPVLLDPQDEPIIDTFDLVFLLSAGVIAVLYLFRDTLFGPKKAPPVNQPVHQPRVAPKKDKDFIKKMRNTDKNVVLFYGSQTGTAEDYASRLAKEGLQRFGLKTMTVDVEDCDMTLLDKFPEDCLAFFLMATYGEGEPTDDAVEFWELINSDNPEFSEGMPIEEKPLSKLRYVVFALGNKTYEHFNAVGRLVDSKLTEFGATRIGERGEGDDDGSLEEDFLGWKEEMWKVACDAMDIDPNEAQTQTGAHVAVYKITELENYEVDSDSVFYGELSENALKVGTRVTYDAKNPYPSPITASRELFSSTDRNCVHMELDIAGSGLYYQSGDHVAVWPMNPEQEVYRLLKVLGLWEKKDTIIKVESTDPTASKKYPFPVPTTYATIFRNYLDIHAPASRQFIATLANYAPTEEGKSRLTTLGQDKEAYKVEVADAHLTLGEVLELISSSSNGKLIESIPLDLIIETLPRLQCRYYSISSTSKVTPTSIHITASVLRYQPSKSPEKTVYGLATNYIHQVHRKLNNIAHPDTSPYYLYSGPRDKYYDESTNAVKFAIHVRNTNFKLPKNLKVPVVMVGPGTGVAPFRGFVIERARYKSEGDEVGDTVLFFGCRKRNEDFLYANEFGELFTTLGESGKLFTAFSREQDQKVYVQHRLLENQQYIWELIYTRGGYFYVCGDAKNMARDVNNVLSQIAQACGGMDENSAIAYVKDLRSRGRYQEDVWS</sequence>
<evidence type="ECO:0000256" key="19">
    <source>
        <dbReference type="HAMAP-Rule" id="MF_03212"/>
    </source>
</evidence>
<keyword evidence="1 19" id="KW-1003">Cell membrane</keyword>
<dbReference type="PRINTS" id="PR00369">
    <property type="entry name" value="FLAVODOXIN"/>
</dbReference>
<keyword evidence="3 19" id="KW-0285">Flavoprotein</keyword>
<dbReference type="GO" id="GO:0006696">
    <property type="term" value="P:ergosterol biosynthetic process"/>
    <property type="evidence" value="ECO:0007669"/>
    <property type="project" value="UniProtKB-UniRule"/>
</dbReference>
<feature type="domain" description="FAD-binding FR-type" evidence="21">
    <location>
        <begin position="294"/>
        <end position="547"/>
    </location>
</feature>
<dbReference type="PRINTS" id="PR00371">
    <property type="entry name" value="FPNCR"/>
</dbReference>
<evidence type="ECO:0000256" key="5">
    <source>
        <dbReference type="ARBA" id="ARBA00022692"/>
    </source>
</evidence>
<protein>
    <recommendedName>
        <fullName evidence="19">NADPH--cytochrome P450 reductase</fullName>
        <shortName evidence="19">CPR</shortName>
        <shortName evidence="19">P450R</shortName>
        <ecNumber evidence="19">1.6.2.4</ecNumber>
    </recommendedName>
</protein>
<organism evidence="22 23">
    <name type="scientific">Gigaspora margarita</name>
    <dbReference type="NCBI Taxonomy" id="4874"/>
    <lineage>
        <taxon>Eukaryota</taxon>
        <taxon>Fungi</taxon>
        <taxon>Fungi incertae sedis</taxon>
        <taxon>Mucoromycota</taxon>
        <taxon>Glomeromycotina</taxon>
        <taxon>Glomeromycetes</taxon>
        <taxon>Diversisporales</taxon>
        <taxon>Gigasporaceae</taxon>
        <taxon>Gigaspora</taxon>
    </lineage>
</organism>
<dbReference type="HAMAP" id="MF_03212">
    <property type="entry name" value="NCPR"/>
    <property type="match status" value="1"/>
</dbReference>
<proteinExistence type="inferred from homology"/>
<accession>A0A8H4ETQ5</accession>
<keyword evidence="10 19" id="KW-0752">Steroid biosynthesis</keyword>
<dbReference type="SUPFAM" id="SSF63380">
    <property type="entry name" value="Riboflavin synthase domain-like"/>
    <property type="match status" value="1"/>
</dbReference>
<keyword evidence="15 19" id="KW-0496">Mitochondrion</keyword>
<dbReference type="GO" id="GO:0050661">
    <property type="term" value="F:NADP binding"/>
    <property type="evidence" value="ECO:0007669"/>
    <property type="project" value="UniProtKB-UniRule"/>
</dbReference>
<comment type="subcellular location">
    <subcellularLocation>
        <location evidence="19">Endoplasmic reticulum membrane</location>
        <topology evidence="19">Single-pass membrane protein</topology>
        <orientation evidence="19">Cytoplasmic side</orientation>
    </subcellularLocation>
    <subcellularLocation>
        <location evidence="19">Mitochondrion outer membrane</location>
        <topology evidence="19">Single-pass membrane protein</topology>
        <orientation evidence="19">Cytoplasmic side</orientation>
    </subcellularLocation>
    <subcellularLocation>
        <location evidence="19">Cell membrane</location>
        <topology evidence="19">Single-pass membrane protein</topology>
        <orientation evidence="19">Cytoplasmic side</orientation>
    </subcellularLocation>
</comment>
<dbReference type="Proteomes" id="UP000439903">
    <property type="component" value="Unassembled WGS sequence"/>
</dbReference>
<feature type="binding site" evidence="19">
    <location>
        <begin position="510"/>
        <end position="513"/>
    </location>
    <ligand>
        <name>FAD</name>
        <dbReference type="ChEBI" id="CHEBI:57692"/>
    </ligand>
</feature>
<keyword evidence="12 19" id="KW-0560">Oxidoreductase</keyword>
<dbReference type="InterPro" id="IPR017927">
    <property type="entry name" value="FAD-bd_FR_type"/>
</dbReference>
<dbReference type="InterPro" id="IPR001433">
    <property type="entry name" value="OxRdtase_FAD/NAD-bd"/>
</dbReference>
<gene>
    <name evidence="22" type="ORF">F8M41_021202</name>
</gene>
<keyword evidence="2 19" id="KW-0444">Lipid biosynthesis</keyword>
<keyword evidence="8 19" id="KW-0274">FAD</keyword>
<dbReference type="Gene3D" id="2.40.30.10">
    <property type="entry name" value="Translation factors"/>
    <property type="match status" value="1"/>
</dbReference>
<dbReference type="EC" id="1.6.2.4" evidence="19"/>
<evidence type="ECO:0000256" key="14">
    <source>
        <dbReference type="ARBA" id="ARBA00023098"/>
    </source>
</evidence>
<keyword evidence="13 19" id="KW-0756">Sterol biosynthesis</keyword>
<keyword evidence="23" id="KW-1185">Reference proteome</keyword>
<evidence type="ECO:0000256" key="13">
    <source>
        <dbReference type="ARBA" id="ARBA00023011"/>
    </source>
</evidence>
<keyword evidence="14 19" id="KW-0443">Lipid metabolism</keyword>
<feature type="binding site" evidence="19">
    <location>
        <position position="580"/>
    </location>
    <ligand>
        <name>NADP(+)</name>
        <dbReference type="ChEBI" id="CHEBI:58349"/>
    </ligand>
</feature>
<dbReference type="InterPro" id="IPR001709">
    <property type="entry name" value="Flavoprot_Pyr_Nucl_cyt_Rdtase"/>
</dbReference>
<evidence type="ECO:0000256" key="10">
    <source>
        <dbReference type="ARBA" id="ARBA00022955"/>
    </source>
</evidence>
<dbReference type="Pfam" id="PF00258">
    <property type="entry name" value="Flavodoxin_1"/>
    <property type="match status" value="1"/>
</dbReference>
<dbReference type="Gene3D" id="3.40.50.80">
    <property type="entry name" value="Nucleotide-binding domain of ferredoxin-NADP reductase (FNR) module"/>
    <property type="match status" value="1"/>
</dbReference>
<feature type="binding site" evidence="19">
    <location>
        <begin position="136"/>
        <end position="139"/>
    </location>
    <ligand>
        <name>FMN</name>
        <dbReference type="ChEBI" id="CHEBI:58210"/>
    </ligand>
</feature>
<dbReference type="PANTHER" id="PTHR19384">
    <property type="entry name" value="NITRIC OXIDE SYNTHASE-RELATED"/>
    <property type="match status" value="1"/>
</dbReference>
<evidence type="ECO:0000256" key="12">
    <source>
        <dbReference type="ARBA" id="ARBA00023002"/>
    </source>
</evidence>
<comment type="similarity">
    <text evidence="19">Belongs to the NADPH--cytochrome P450 reductase family.</text>
</comment>
<keyword evidence="11" id="KW-1133">Transmembrane helix</keyword>
<evidence type="ECO:0000256" key="6">
    <source>
        <dbReference type="ARBA" id="ARBA00022787"/>
    </source>
</evidence>
<feature type="binding site" evidence="19">
    <location>
        <begin position="182"/>
        <end position="191"/>
    </location>
    <ligand>
        <name>FMN</name>
        <dbReference type="ChEBI" id="CHEBI:58210"/>
    </ligand>
</feature>
<keyword evidence="16 19" id="KW-0472">Membrane</keyword>
<evidence type="ECO:0000256" key="15">
    <source>
        <dbReference type="ARBA" id="ARBA00023128"/>
    </source>
</evidence>
<feature type="binding site" evidence="19">
    <location>
        <position position="313"/>
    </location>
    <ligand>
        <name>NADP(+)</name>
        <dbReference type="ChEBI" id="CHEBI:58349"/>
    </ligand>
</feature>
<dbReference type="InterPro" id="IPR029039">
    <property type="entry name" value="Flavoprotein-like_sf"/>
</dbReference>
<evidence type="ECO:0000256" key="18">
    <source>
        <dbReference type="ARBA" id="ARBA00023221"/>
    </source>
</evidence>
<dbReference type="InterPro" id="IPR023173">
    <property type="entry name" value="NADPH_Cyt_P450_Rdtase_alpha"/>
</dbReference>
<dbReference type="GO" id="GO:0050660">
    <property type="term" value="F:flavin adenine dinucleotide binding"/>
    <property type="evidence" value="ECO:0007669"/>
    <property type="project" value="UniProtKB-UniRule"/>
</dbReference>
<comment type="similarity">
    <text evidence="19">In the N-terminal section; belongs to the flavodoxin family.</text>
</comment>
<evidence type="ECO:0000256" key="1">
    <source>
        <dbReference type="ARBA" id="ARBA00022475"/>
    </source>
</evidence>
<evidence type="ECO:0000313" key="22">
    <source>
        <dbReference type="EMBL" id="KAF0552760.1"/>
    </source>
</evidence>
<dbReference type="FunFam" id="3.40.50.360:FF:000024">
    <property type="entry name" value="NADPH--cytochrome P450 reductase"/>
    <property type="match status" value="1"/>
</dbReference>
<comment type="caution">
    <text evidence="19">Lacks conserved residue(s) required for the propagation of feature annotation.</text>
</comment>
<dbReference type="PROSITE" id="PS51384">
    <property type="entry name" value="FAD_FR"/>
    <property type="match status" value="1"/>
</dbReference>
<evidence type="ECO:0000256" key="9">
    <source>
        <dbReference type="ARBA" id="ARBA00022857"/>
    </source>
</evidence>
<dbReference type="GO" id="GO:0005886">
    <property type="term" value="C:plasma membrane"/>
    <property type="evidence" value="ECO:0007669"/>
    <property type="project" value="UniProtKB-SubCell"/>
</dbReference>
<dbReference type="OrthoDB" id="1856718at2759"/>
<dbReference type="InterPro" id="IPR039261">
    <property type="entry name" value="FNR_nucleotide-bd"/>
</dbReference>
<dbReference type="Gene3D" id="3.40.50.360">
    <property type="match status" value="1"/>
</dbReference>
<dbReference type="GO" id="GO:0005741">
    <property type="term" value="C:mitochondrial outer membrane"/>
    <property type="evidence" value="ECO:0007669"/>
    <property type="project" value="UniProtKB-SubCell"/>
</dbReference>
<dbReference type="PIRSF" id="PIRSF000208">
    <property type="entry name" value="P450R"/>
    <property type="match status" value="1"/>
</dbReference>
<feature type="binding site" evidence="19">
    <location>
        <begin position="642"/>
        <end position="643"/>
    </location>
    <ligand>
        <name>NADP(+)</name>
        <dbReference type="ChEBI" id="CHEBI:58349"/>
    </ligand>
</feature>
<feature type="binding site" evidence="19">
    <location>
        <begin position="474"/>
        <end position="477"/>
    </location>
    <ligand>
        <name>FAD</name>
        <dbReference type="ChEBI" id="CHEBI:57692"/>
    </ligand>
</feature>
<evidence type="ECO:0000259" key="21">
    <source>
        <dbReference type="PROSITE" id="PS51384"/>
    </source>
</evidence>
<dbReference type="GO" id="GO:0010181">
    <property type="term" value="F:FMN binding"/>
    <property type="evidence" value="ECO:0007669"/>
    <property type="project" value="UniProtKB-UniRule"/>
</dbReference>
<keyword evidence="9 19" id="KW-0521">NADP</keyword>
<comment type="cofactor">
    <cofactor evidence="19">
        <name>FMN</name>
        <dbReference type="ChEBI" id="CHEBI:58210"/>
    </cofactor>
    <text evidence="19">Binds 1 FMN per monomer.</text>
</comment>
<feature type="binding site" evidence="19">
    <location>
        <position position="685"/>
    </location>
    <ligand>
        <name>NADP(+)</name>
        <dbReference type="ChEBI" id="CHEBI:58349"/>
    </ligand>
</feature>
<dbReference type="SUPFAM" id="SSF52218">
    <property type="entry name" value="Flavoproteins"/>
    <property type="match status" value="1"/>
</dbReference>
<evidence type="ECO:0000256" key="17">
    <source>
        <dbReference type="ARBA" id="ARBA00023166"/>
    </source>
</evidence>
<evidence type="ECO:0000313" key="23">
    <source>
        <dbReference type="Proteomes" id="UP000439903"/>
    </source>
</evidence>
<dbReference type="PROSITE" id="PS50902">
    <property type="entry name" value="FLAVODOXIN_LIKE"/>
    <property type="match status" value="1"/>
</dbReference>
<evidence type="ECO:0000256" key="2">
    <source>
        <dbReference type="ARBA" id="ARBA00022516"/>
    </source>
</evidence>
<comment type="caution">
    <text evidence="22">The sequence shown here is derived from an EMBL/GenBank/DDBJ whole genome shotgun (WGS) entry which is preliminary data.</text>
</comment>
<evidence type="ECO:0000256" key="4">
    <source>
        <dbReference type="ARBA" id="ARBA00022643"/>
    </source>
</evidence>
<feature type="binding site" evidence="19">
    <location>
        <position position="498"/>
    </location>
    <ligand>
        <name>FAD</name>
        <dbReference type="ChEBI" id="CHEBI:57692"/>
    </ligand>
</feature>
<keyword evidence="5" id="KW-0812">Transmembrane</keyword>
<evidence type="ECO:0000256" key="11">
    <source>
        <dbReference type="ARBA" id="ARBA00022989"/>
    </source>
</evidence>
<dbReference type="GO" id="GO:0005789">
    <property type="term" value="C:endoplasmic reticulum membrane"/>
    <property type="evidence" value="ECO:0007669"/>
    <property type="project" value="UniProtKB-SubCell"/>
</dbReference>
<keyword evidence="6 19" id="KW-1000">Mitochondrion outer membrane</keyword>
<dbReference type="InterPro" id="IPR001094">
    <property type="entry name" value="Flavdoxin-like"/>
</dbReference>
<evidence type="ECO:0000259" key="20">
    <source>
        <dbReference type="PROSITE" id="PS50902"/>
    </source>
</evidence>
<evidence type="ECO:0000256" key="8">
    <source>
        <dbReference type="ARBA" id="ARBA00022827"/>
    </source>
</evidence>
<dbReference type="FunFam" id="3.40.50.80:FF:000001">
    <property type="entry name" value="NADPH--cytochrome P450 reductase 1"/>
    <property type="match status" value="1"/>
</dbReference>
<dbReference type="Gene3D" id="1.20.990.10">
    <property type="entry name" value="NADPH-cytochrome p450 Reductase, Chain A, domain 3"/>
    <property type="match status" value="1"/>
</dbReference>
<dbReference type="GO" id="GO:0005829">
    <property type="term" value="C:cytosol"/>
    <property type="evidence" value="ECO:0007669"/>
    <property type="project" value="TreeGrafter"/>
</dbReference>
<dbReference type="FunFam" id="2.40.30.10:FF:000100">
    <property type="entry name" value="NADPH--cytochrome P450 reductase"/>
    <property type="match status" value="1"/>
</dbReference>
<feature type="binding site" evidence="19">
    <location>
        <position position="723"/>
    </location>
    <ligand>
        <name>FAD</name>
        <dbReference type="ChEBI" id="CHEBI:57692"/>
    </ligand>
</feature>
<feature type="binding site" evidence="19">
    <location>
        <position position="217"/>
    </location>
    <ligand>
        <name>FMN</name>
        <dbReference type="ChEBI" id="CHEBI:58210"/>
    </ligand>
</feature>
<dbReference type="InterPro" id="IPR023208">
    <property type="entry name" value="P450R"/>
</dbReference>
<evidence type="ECO:0000256" key="3">
    <source>
        <dbReference type="ARBA" id="ARBA00022630"/>
    </source>
</evidence>
<comment type="function">
    <text evidence="19">This enzyme is required for electron transfer from NADP to cytochrome P450 in microsomes. It can also provide electron transfer to heme oxygenase and cytochrome B5. Involved in ergosterol biosynthesis.</text>
</comment>
<keyword evidence="18 19" id="KW-0753">Steroid metabolism</keyword>
<dbReference type="AlphaFoldDB" id="A0A8H4ETQ5"/>
<dbReference type="InterPro" id="IPR017938">
    <property type="entry name" value="Riboflavin_synthase-like_b-brl"/>
</dbReference>
<dbReference type="InterPro" id="IPR003097">
    <property type="entry name" value="CysJ-like_FAD-binding"/>
</dbReference>
<comment type="cofactor">
    <cofactor evidence="19">
        <name>FAD</name>
        <dbReference type="ChEBI" id="CHEBI:57692"/>
    </cofactor>
    <text evidence="19">Binds 1 FAD per monomer.</text>
</comment>
<feature type="domain" description="Flavodoxin-like" evidence="20">
    <location>
        <begin position="79"/>
        <end position="233"/>
    </location>
</feature>
<dbReference type="PANTHER" id="PTHR19384:SF17">
    <property type="entry name" value="NADPH--CYTOCHROME P450 REDUCTASE"/>
    <property type="match status" value="1"/>
</dbReference>
<reference evidence="22 23" key="1">
    <citation type="journal article" date="2019" name="Environ. Microbiol.">
        <title>At the nexus of three kingdoms: the genome of the mycorrhizal fungus Gigaspora margarita provides insights into plant, endobacterial and fungal interactions.</title>
        <authorList>
            <person name="Venice F."/>
            <person name="Ghignone S."/>
            <person name="Salvioli di Fossalunga A."/>
            <person name="Amselem J."/>
            <person name="Novero M."/>
            <person name="Xianan X."/>
            <person name="Sedzielewska Toro K."/>
            <person name="Morin E."/>
            <person name="Lipzen A."/>
            <person name="Grigoriev I.V."/>
            <person name="Henrissat B."/>
            <person name="Martin F.M."/>
            <person name="Bonfante P."/>
        </authorList>
    </citation>
    <scope>NUCLEOTIDE SEQUENCE [LARGE SCALE GENOMIC DNA]</scope>
    <source>
        <strain evidence="22 23">BEG34</strain>
    </source>
</reference>
<name>A0A8H4ETQ5_GIGMA</name>
<dbReference type="GO" id="GO:0003958">
    <property type="term" value="F:NADPH-hemoprotein reductase activity"/>
    <property type="evidence" value="ECO:0007669"/>
    <property type="project" value="UniProtKB-UniRule"/>
</dbReference>
<evidence type="ECO:0000256" key="7">
    <source>
        <dbReference type="ARBA" id="ARBA00022824"/>
    </source>
</evidence>
<dbReference type="CDD" id="cd06204">
    <property type="entry name" value="CYPOR"/>
    <property type="match status" value="1"/>
</dbReference>
<keyword evidence="7 19" id="KW-0256">Endoplasmic reticulum</keyword>
<dbReference type="SUPFAM" id="SSF52343">
    <property type="entry name" value="Ferredoxin reductase-like, C-terminal NADP-linked domain"/>
    <property type="match status" value="1"/>
</dbReference>
<keyword evidence="17 19" id="KW-1207">Sterol metabolism</keyword>
<dbReference type="Pfam" id="PF00667">
    <property type="entry name" value="FAD_binding_1"/>
    <property type="match status" value="1"/>
</dbReference>